<keyword evidence="2" id="KW-0645">Protease</keyword>
<keyword evidence="9" id="KW-1185">Reference proteome</keyword>
<feature type="domain" description="Nucleoside phosphorylase" evidence="7">
    <location>
        <begin position="75"/>
        <end position="349"/>
    </location>
</feature>
<dbReference type="InterPro" id="IPR002182">
    <property type="entry name" value="NB-ARC"/>
</dbReference>
<dbReference type="PANTHER" id="PTHR46082">
    <property type="entry name" value="ATP/GTP-BINDING PROTEIN-RELATED"/>
    <property type="match status" value="1"/>
</dbReference>
<dbReference type="Gene3D" id="3.40.50.300">
    <property type="entry name" value="P-loop containing nucleotide triphosphate hydrolases"/>
    <property type="match status" value="1"/>
</dbReference>
<dbReference type="Gene3D" id="3.40.50.1580">
    <property type="entry name" value="Nucleoside phosphorylase domain"/>
    <property type="match status" value="1"/>
</dbReference>
<dbReference type="GO" id="GO:0006915">
    <property type="term" value="P:apoptotic process"/>
    <property type="evidence" value="ECO:0007669"/>
    <property type="project" value="UniProtKB-KW"/>
</dbReference>
<evidence type="ECO:0000259" key="6">
    <source>
        <dbReference type="Pfam" id="PF00931"/>
    </source>
</evidence>
<dbReference type="InterPro" id="IPR011990">
    <property type="entry name" value="TPR-like_helical_dom_sf"/>
</dbReference>
<dbReference type="OrthoDB" id="626167at2759"/>
<dbReference type="InterPro" id="IPR027417">
    <property type="entry name" value="P-loop_NTPase"/>
</dbReference>
<keyword evidence="2" id="KW-0788">Thiol protease</keyword>
<evidence type="ECO:0000313" key="8">
    <source>
        <dbReference type="EMBL" id="OAA64132.1"/>
    </source>
</evidence>
<keyword evidence="3" id="KW-0865">Zymogen</keyword>
<feature type="domain" description="Peptidase C14 caspase" evidence="5">
    <location>
        <begin position="1175"/>
        <end position="1461"/>
    </location>
</feature>
<evidence type="ECO:0000259" key="5">
    <source>
        <dbReference type="Pfam" id="PF00656"/>
    </source>
</evidence>
<evidence type="ECO:0000256" key="2">
    <source>
        <dbReference type="ARBA" id="ARBA00022807"/>
    </source>
</evidence>
<dbReference type="GO" id="GO:0009116">
    <property type="term" value="P:nucleoside metabolic process"/>
    <property type="evidence" value="ECO:0007669"/>
    <property type="project" value="InterPro"/>
</dbReference>
<evidence type="ECO:0000313" key="9">
    <source>
        <dbReference type="Proteomes" id="UP000076881"/>
    </source>
</evidence>
<protein>
    <submittedName>
        <fullName evidence="8">Peptidase C14, caspase catalytic</fullName>
    </submittedName>
</protein>
<dbReference type="Gene3D" id="3.40.50.12660">
    <property type="match status" value="1"/>
</dbReference>
<name>A0A162J5S7_CORDF</name>
<gene>
    <name evidence="8" type="ORF">LEL_10652</name>
</gene>
<feature type="region of interest" description="Disordered" evidence="4">
    <location>
        <begin position="1052"/>
        <end position="1072"/>
    </location>
</feature>
<feature type="region of interest" description="Disordered" evidence="4">
    <location>
        <begin position="1107"/>
        <end position="1140"/>
    </location>
</feature>
<dbReference type="PANTHER" id="PTHR46082:SF11">
    <property type="entry name" value="AAA+ ATPASE DOMAIN-CONTAINING PROTEIN-RELATED"/>
    <property type="match status" value="1"/>
</dbReference>
<dbReference type="Gene3D" id="1.25.40.10">
    <property type="entry name" value="Tetratricopeptide repeat domain"/>
    <property type="match status" value="2"/>
</dbReference>
<dbReference type="InterPro" id="IPR029030">
    <property type="entry name" value="Caspase-like_dom_sf"/>
</dbReference>
<evidence type="ECO:0000256" key="3">
    <source>
        <dbReference type="ARBA" id="ARBA00023145"/>
    </source>
</evidence>
<dbReference type="Proteomes" id="UP000076881">
    <property type="component" value="Unassembled WGS sequence"/>
</dbReference>
<evidence type="ECO:0000259" key="7">
    <source>
        <dbReference type="Pfam" id="PF01048"/>
    </source>
</evidence>
<dbReference type="Pfam" id="PF13424">
    <property type="entry name" value="TPR_12"/>
    <property type="match status" value="2"/>
</dbReference>
<evidence type="ECO:0000256" key="1">
    <source>
        <dbReference type="ARBA" id="ARBA00022703"/>
    </source>
</evidence>
<keyword evidence="2" id="KW-0378">Hydrolase</keyword>
<reference evidence="8 9" key="1">
    <citation type="journal article" date="2016" name="Genome Biol. Evol.">
        <title>Divergent and convergent evolution of fungal pathogenicity.</title>
        <authorList>
            <person name="Shang Y."/>
            <person name="Xiao G."/>
            <person name="Zheng P."/>
            <person name="Cen K."/>
            <person name="Zhan S."/>
            <person name="Wang C."/>
        </authorList>
    </citation>
    <scope>NUCLEOTIDE SEQUENCE [LARGE SCALE GENOMIC DNA]</scope>
    <source>
        <strain evidence="8 9">RCEF 1005</strain>
    </source>
</reference>
<dbReference type="SUPFAM" id="SSF53167">
    <property type="entry name" value="Purine and uridine phosphorylases"/>
    <property type="match status" value="1"/>
</dbReference>
<dbReference type="PRINTS" id="PR00381">
    <property type="entry name" value="KINESINLIGHT"/>
</dbReference>
<dbReference type="Pfam" id="PF01048">
    <property type="entry name" value="PNP_UDP_1"/>
    <property type="match status" value="1"/>
</dbReference>
<dbReference type="SUPFAM" id="SSF52540">
    <property type="entry name" value="P-loop containing nucleoside triphosphate hydrolases"/>
    <property type="match status" value="1"/>
</dbReference>
<evidence type="ECO:0000256" key="4">
    <source>
        <dbReference type="SAM" id="MobiDB-lite"/>
    </source>
</evidence>
<dbReference type="GO" id="GO:0004197">
    <property type="term" value="F:cysteine-type endopeptidase activity"/>
    <property type="evidence" value="ECO:0007669"/>
    <property type="project" value="InterPro"/>
</dbReference>
<dbReference type="InterPro" id="IPR000845">
    <property type="entry name" value="Nucleoside_phosphorylase_d"/>
</dbReference>
<dbReference type="Pfam" id="PF00656">
    <property type="entry name" value="Peptidase_C14"/>
    <property type="match status" value="1"/>
</dbReference>
<dbReference type="SUPFAM" id="SSF48452">
    <property type="entry name" value="TPR-like"/>
    <property type="match status" value="2"/>
</dbReference>
<dbReference type="SMART" id="SM00028">
    <property type="entry name" value="TPR"/>
    <property type="match status" value="6"/>
</dbReference>
<dbReference type="EMBL" id="AZHF01000015">
    <property type="protein sequence ID" value="OAA64132.1"/>
    <property type="molecule type" value="Genomic_DNA"/>
</dbReference>
<organism evidence="8 9">
    <name type="scientific">Akanthomyces lecanii RCEF 1005</name>
    <dbReference type="NCBI Taxonomy" id="1081108"/>
    <lineage>
        <taxon>Eukaryota</taxon>
        <taxon>Fungi</taxon>
        <taxon>Dikarya</taxon>
        <taxon>Ascomycota</taxon>
        <taxon>Pezizomycotina</taxon>
        <taxon>Sordariomycetes</taxon>
        <taxon>Hypocreomycetidae</taxon>
        <taxon>Hypocreales</taxon>
        <taxon>Cordycipitaceae</taxon>
        <taxon>Akanthomyces</taxon>
        <taxon>Cordyceps confragosa</taxon>
    </lineage>
</organism>
<feature type="region of interest" description="Disordered" evidence="4">
    <location>
        <begin position="13"/>
        <end position="58"/>
    </location>
</feature>
<sequence length="1471" mass="163287">MVHSSDLFSVKPPRLLRRTSSLPPDGWETGSLRESMVNSSPPPSAKRQKTSHQSSSIGSYEAQNGPLYSYDKYTIAWICALYTEMAAARAMLDEPHDELPGHFNDINTYTLGSVKGHNVVIACLPTAQYGTNNAAHVLTNLIRTFPSVRLALMVGIGGGVPSKADVRLGDIVVGTRVIQHDLGKLTGDGQVQPTAVPKTLHASLGTAVSNLRSKHEIEPCQISSVLRERLKGHSDYSRPSLPDRLFQATYTHEFPRRGCEECDPSQLILRSSRASNDPVIHYGGIASGNQVLRHGITRDDVARRLDVICFEMEAAGLMDVLPCLPIRGICDYSDSHKSKEWQTYAAATAAAYARELLDVLPVTATQSSAGSMLNSDVSHKRQQCHFMVPFGRNKEFVGRDSIFERLLATIAPSADQDDCQRVALEGLGGVGKTQIALEAVFRLRNDHPDCSVFWVPALDAASFESAYRDIGRQLRIKGIEKDDADVGSLVKTALSENAFSWLLIIDNVDDAQLFFGDSNATPLGDYLPFSRNGSIVVTTRNHQVVTELDIPTSNTFLVGEMSRDESIKMLRQSIKETIPSDGKDASELLDFLADLPLAIKQASSYIAKTGISISRYSEHCRSSDKKLIKLLSKGFEDRSRYKNSVNPVATTWWISFKQIARESRNAAEYLTFMCFFAEKEIPKALLPPGMDEDDDEMERDEAIGILKAYSFILERPESNSFDMHRLVRLALRNWLQVEQKLRHCSTAVAQWLAVVFPSPAHENRDIWLKYLPHIQSALDFSGAVDANEVIGGLLSKMAICFNLLGKYNSAEVSYRASLQLRNEVLGIEHPRTLGNLNDLANVLQCQGRYWEAEHTHRQTRELRQRVLGREHADTLASMSNLALSLVGGGKWQEAEQLHRQTLESRKTVLGEEHPETLASMNNLALLLDSRERYEEAGEIYQKTVPLMEKVLGKEHPNTLISRNNLGNVLQRQGRHSESEDMHRETLQLRQKVLGEEHPDTLASMNNLALLLVSLEMYEEGEKLHQQTLKLRQTVLGKEHPDTFASMKNLASATQCLSQPSSKSPERSDTRARRSYGFLPSEPSAFALGYPSTISGSCALPQSVSRESYDSHDLQRHSSTRSLPDSAFVSKATPPPIPRYQPGRQDMFETVPSAPQHFGPCSPGGYTFKYSDCTGRRKALLVGINYFGQRGQLRGCINDVRNMTSYLAEELACRREDMIILTDDQQSPTSQPTKQNILRAMQWLVRDAELNDSLFFHYSGHGGQTKDLDGDEPDGYDEVIYPVDFRQNGHISDDEMHDTMVRPLCAGARLTAIFDSCHSGTALDLPYIYSTQGILKEPNLAKEACQGLLGVISSYSQGDLGGMGMGSQIMSLFKKATSGEEAHSRAMATKTSPADVIMFVGSKDDQTSADASIGLQATGAMSWALITSLKKNPRQSYVQLLNSIRDELSTRYTQKPQISCSHPLNTDLLFLM</sequence>
<dbReference type="SUPFAM" id="SSF52129">
    <property type="entry name" value="Caspase-like"/>
    <property type="match status" value="1"/>
</dbReference>
<comment type="caution">
    <text evidence="8">The sequence shown here is derived from an EMBL/GenBank/DDBJ whole genome shotgun (WGS) entry which is preliminary data.</text>
</comment>
<accession>A0A162J5S7</accession>
<dbReference type="GO" id="GO:0043531">
    <property type="term" value="F:ADP binding"/>
    <property type="evidence" value="ECO:0007669"/>
    <property type="project" value="InterPro"/>
</dbReference>
<dbReference type="InterPro" id="IPR019734">
    <property type="entry name" value="TPR_rpt"/>
</dbReference>
<proteinExistence type="predicted"/>
<dbReference type="Pfam" id="PF13374">
    <property type="entry name" value="TPR_10"/>
    <property type="match status" value="2"/>
</dbReference>
<dbReference type="GO" id="GO:0006508">
    <property type="term" value="P:proteolysis"/>
    <property type="evidence" value="ECO:0007669"/>
    <property type="project" value="InterPro"/>
</dbReference>
<dbReference type="InterPro" id="IPR011600">
    <property type="entry name" value="Pept_C14_caspase"/>
</dbReference>
<dbReference type="InterPro" id="IPR035994">
    <property type="entry name" value="Nucleoside_phosphorylase_sf"/>
</dbReference>
<feature type="domain" description="NB-ARC" evidence="6">
    <location>
        <begin position="416"/>
        <end position="572"/>
    </location>
</feature>
<feature type="compositionally biased region" description="Polar residues" evidence="4">
    <location>
        <begin position="1052"/>
        <end position="1062"/>
    </location>
</feature>
<dbReference type="Pfam" id="PF00931">
    <property type="entry name" value="NB-ARC"/>
    <property type="match status" value="1"/>
</dbReference>
<dbReference type="InterPro" id="IPR053137">
    <property type="entry name" value="NLR-like"/>
</dbReference>
<keyword evidence="1" id="KW-0053">Apoptosis</keyword>